<gene>
    <name evidence="2" type="ORF">KSP40_PGU010191</name>
</gene>
<organism evidence="2 3">
    <name type="scientific">Platanthera guangdongensis</name>
    <dbReference type="NCBI Taxonomy" id="2320717"/>
    <lineage>
        <taxon>Eukaryota</taxon>
        <taxon>Viridiplantae</taxon>
        <taxon>Streptophyta</taxon>
        <taxon>Embryophyta</taxon>
        <taxon>Tracheophyta</taxon>
        <taxon>Spermatophyta</taxon>
        <taxon>Magnoliopsida</taxon>
        <taxon>Liliopsida</taxon>
        <taxon>Asparagales</taxon>
        <taxon>Orchidaceae</taxon>
        <taxon>Orchidoideae</taxon>
        <taxon>Orchideae</taxon>
        <taxon>Orchidinae</taxon>
        <taxon>Platanthera</taxon>
    </lineage>
</organism>
<name>A0ABR2MLH4_9ASPA</name>
<dbReference type="Proteomes" id="UP001412067">
    <property type="component" value="Unassembled WGS sequence"/>
</dbReference>
<evidence type="ECO:0000256" key="1">
    <source>
        <dbReference type="SAM" id="MobiDB-lite"/>
    </source>
</evidence>
<evidence type="ECO:0000313" key="2">
    <source>
        <dbReference type="EMBL" id="KAK8965012.1"/>
    </source>
</evidence>
<protein>
    <submittedName>
        <fullName evidence="2">Uncharacterized protein</fullName>
    </submittedName>
</protein>
<feature type="region of interest" description="Disordered" evidence="1">
    <location>
        <begin position="110"/>
        <end position="160"/>
    </location>
</feature>
<proteinExistence type="predicted"/>
<sequence>MLITDVFTCMFQSAKARVVTSRRERAEFAIVCVKADFSKPLPAGVCFNAPFGRFFQKVEYEGIASIFFKGGCTRHKVEGCPLYPPYRSTPPAPAPKCPVVAKVQTHAWSDRAGNSQADDPSGKGIAPVDELPSTLPPDPLKDEHNYNRTAILQDRDKPNTMSSSTFFSMLILRSSESTREKIR</sequence>
<comment type="caution">
    <text evidence="2">The sequence shown here is derived from an EMBL/GenBank/DDBJ whole genome shotgun (WGS) entry which is preliminary data.</text>
</comment>
<evidence type="ECO:0000313" key="3">
    <source>
        <dbReference type="Proteomes" id="UP001412067"/>
    </source>
</evidence>
<dbReference type="EMBL" id="JBBWWR010000006">
    <property type="protein sequence ID" value="KAK8965012.1"/>
    <property type="molecule type" value="Genomic_DNA"/>
</dbReference>
<accession>A0ABR2MLH4</accession>
<keyword evidence="3" id="KW-1185">Reference proteome</keyword>
<reference evidence="2 3" key="1">
    <citation type="journal article" date="2022" name="Nat. Plants">
        <title>Genomes of leafy and leafless Platanthera orchids illuminate the evolution of mycoheterotrophy.</title>
        <authorList>
            <person name="Li M.H."/>
            <person name="Liu K.W."/>
            <person name="Li Z."/>
            <person name="Lu H.C."/>
            <person name="Ye Q.L."/>
            <person name="Zhang D."/>
            <person name="Wang J.Y."/>
            <person name="Li Y.F."/>
            <person name="Zhong Z.M."/>
            <person name="Liu X."/>
            <person name="Yu X."/>
            <person name="Liu D.K."/>
            <person name="Tu X.D."/>
            <person name="Liu B."/>
            <person name="Hao Y."/>
            <person name="Liao X.Y."/>
            <person name="Jiang Y.T."/>
            <person name="Sun W.H."/>
            <person name="Chen J."/>
            <person name="Chen Y.Q."/>
            <person name="Ai Y."/>
            <person name="Zhai J.W."/>
            <person name="Wu S.S."/>
            <person name="Zhou Z."/>
            <person name="Hsiao Y.Y."/>
            <person name="Wu W.L."/>
            <person name="Chen Y.Y."/>
            <person name="Lin Y.F."/>
            <person name="Hsu J.L."/>
            <person name="Li C.Y."/>
            <person name="Wang Z.W."/>
            <person name="Zhao X."/>
            <person name="Zhong W.Y."/>
            <person name="Ma X.K."/>
            <person name="Ma L."/>
            <person name="Huang J."/>
            <person name="Chen G.Z."/>
            <person name="Huang M.Z."/>
            <person name="Huang L."/>
            <person name="Peng D.H."/>
            <person name="Luo Y.B."/>
            <person name="Zou S.Q."/>
            <person name="Chen S.P."/>
            <person name="Lan S."/>
            <person name="Tsai W.C."/>
            <person name="Van de Peer Y."/>
            <person name="Liu Z.J."/>
        </authorList>
    </citation>
    <scope>NUCLEOTIDE SEQUENCE [LARGE SCALE GENOMIC DNA]</scope>
    <source>
        <strain evidence="2">Lor288</strain>
    </source>
</reference>